<proteinExistence type="predicted"/>
<evidence type="ECO:0000256" key="1">
    <source>
        <dbReference type="SAM" id="MobiDB-lite"/>
    </source>
</evidence>
<dbReference type="EMBL" id="JACCFJ010000001">
    <property type="protein sequence ID" value="NYI84673.1"/>
    <property type="molecule type" value="Genomic_DNA"/>
</dbReference>
<evidence type="ECO:0000313" key="3">
    <source>
        <dbReference type="Proteomes" id="UP000587002"/>
    </source>
</evidence>
<reference evidence="2 3" key="1">
    <citation type="submission" date="2020-07" db="EMBL/GenBank/DDBJ databases">
        <title>Sequencing the genomes of 1000 actinobacteria strains.</title>
        <authorList>
            <person name="Klenk H.-P."/>
        </authorList>
    </citation>
    <scope>NUCLEOTIDE SEQUENCE [LARGE SCALE GENOMIC DNA]</scope>
    <source>
        <strain evidence="2 3">DSM 44065</strain>
    </source>
</reference>
<protein>
    <recommendedName>
        <fullName evidence="4">TetR family transcriptional regulator</fullName>
    </recommendedName>
</protein>
<organism evidence="2 3">
    <name type="scientific">Saccharopolyspora hordei</name>
    <dbReference type="NCBI Taxonomy" id="1838"/>
    <lineage>
        <taxon>Bacteria</taxon>
        <taxon>Bacillati</taxon>
        <taxon>Actinomycetota</taxon>
        <taxon>Actinomycetes</taxon>
        <taxon>Pseudonocardiales</taxon>
        <taxon>Pseudonocardiaceae</taxon>
        <taxon>Saccharopolyspora</taxon>
    </lineage>
</organism>
<evidence type="ECO:0000313" key="2">
    <source>
        <dbReference type="EMBL" id="NYI84673.1"/>
    </source>
</evidence>
<gene>
    <name evidence="2" type="ORF">HNR68_003303</name>
</gene>
<accession>A0A853APW8</accession>
<feature type="region of interest" description="Disordered" evidence="1">
    <location>
        <begin position="1"/>
        <end position="23"/>
    </location>
</feature>
<keyword evidence="3" id="KW-1185">Reference proteome</keyword>
<name>A0A853APW8_9PSEU</name>
<sequence length="72" mass="7755">MLAGSPIRQHHARLHATLREAAQTHTRPRRVLTVVLVGGVIGVHAQWRVAPEAVDRESVRANTGALLAAHAV</sequence>
<dbReference type="RefSeq" id="WP_179722109.1">
    <property type="nucleotide sequence ID" value="NZ_BAABFH010000001.1"/>
</dbReference>
<dbReference type="AlphaFoldDB" id="A0A853APW8"/>
<comment type="caution">
    <text evidence="2">The sequence shown here is derived from an EMBL/GenBank/DDBJ whole genome shotgun (WGS) entry which is preliminary data.</text>
</comment>
<dbReference type="Proteomes" id="UP000587002">
    <property type="component" value="Unassembled WGS sequence"/>
</dbReference>
<evidence type="ECO:0008006" key="4">
    <source>
        <dbReference type="Google" id="ProtNLM"/>
    </source>
</evidence>